<keyword evidence="3" id="KW-1185">Reference proteome</keyword>
<dbReference type="InterPro" id="IPR039437">
    <property type="entry name" value="FrzH/put_lumazine-bd"/>
</dbReference>
<feature type="signal peptide" evidence="1">
    <location>
        <begin position="1"/>
        <end position="19"/>
    </location>
</feature>
<dbReference type="RefSeq" id="WP_311951492.1">
    <property type="nucleotide sequence ID" value="NZ_JAVLVU010000001.1"/>
</dbReference>
<organism evidence="2 3">
    <name type="scientific">Mucilaginibacter terrae</name>
    <dbReference type="NCBI Taxonomy" id="1955052"/>
    <lineage>
        <taxon>Bacteria</taxon>
        <taxon>Pseudomonadati</taxon>
        <taxon>Bacteroidota</taxon>
        <taxon>Sphingobacteriia</taxon>
        <taxon>Sphingobacteriales</taxon>
        <taxon>Sphingobacteriaceae</taxon>
        <taxon>Mucilaginibacter</taxon>
    </lineage>
</organism>
<name>A0ABU3GWL7_9SPHI</name>
<sequence>MKRISIILLLCLCAAMAHAQNNEHEAVKKVVNDMFTAMRTGDTVLLKSVFAPDVVLQSVANKKDGTTALITEKAAGFIKQVGTPHKAVYDERITITDVKIDGPLASVWAPYRFYIGTTFSHCGVDVFQLMKTAAGWKIIYIVDTRRKDNCVE</sequence>
<gene>
    <name evidence="2" type="ORF">QE417_003226</name>
</gene>
<keyword evidence="1" id="KW-0732">Signal</keyword>
<comment type="caution">
    <text evidence="2">The sequence shown here is derived from an EMBL/GenBank/DDBJ whole genome shotgun (WGS) entry which is preliminary data.</text>
</comment>
<feature type="chain" id="PRO_5046000341" evidence="1">
    <location>
        <begin position="20"/>
        <end position="152"/>
    </location>
</feature>
<dbReference type="Proteomes" id="UP001258315">
    <property type="component" value="Unassembled WGS sequence"/>
</dbReference>
<proteinExistence type="predicted"/>
<evidence type="ECO:0000313" key="2">
    <source>
        <dbReference type="EMBL" id="MDT3404154.1"/>
    </source>
</evidence>
<dbReference type="InterPro" id="IPR032710">
    <property type="entry name" value="NTF2-like_dom_sf"/>
</dbReference>
<protein>
    <submittedName>
        <fullName evidence="2">Ketosteroid isomerase-like protein</fullName>
    </submittedName>
</protein>
<accession>A0ABU3GWL7</accession>
<dbReference type="SUPFAM" id="SSF54427">
    <property type="entry name" value="NTF2-like"/>
    <property type="match status" value="1"/>
</dbReference>
<dbReference type="EMBL" id="JAVLVU010000001">
    <property type="protein sequence ID" value="MDT3404154.1"/>
    <property type="molecule type" value="Genomic_DNA"/>
</dbReference>
<evidence type="ECO:0000313" key="3">
    <source>
        <dbReference type="Proteomes" id="UP001258315"/>
    </source>
</evidence>
<evidence type="ECO:0000256" key="1">
    <source>
        <dbReference type="SAM" id="SignalP"/>
    </source>
</evidence>
<dbReference type="Gene3D" id="3.10.450.50">
    <property type="match status" value="1"/>
</dbReference>
<dbReference type="Pfam" id="PF12893">
    <property type="entry name" value="Lumazine_bd_2"/>
    <property type="match status" value="1"/>
</dbReference>
<reference evidence="3" key="1">
    <citation type="submission" date="2023-07" db="EMBL/GenBank/DDBJ databases">
        <title>Functional and genomic diversity of the sorghum phyllosphere microbiome.</title>
        <authorList>
            <person name="Shade A."/>
        </authorList>
    </citation>
    <scope>NUCLEOTIDE SEQUENCE [LARGE SCALE GENOMIC DNA]</scope>
    <source>
        <strain evidence="3">SORGH_AS_0422</strain>
    </source>
</reference>